<keyword evidence="8" id="KW-1185">Reference proteome</keyword>
<dbReference type="EMBL" id="JAGSOH010000005">
    <property type="protein sequence ID" value="MBR7825451.1"/>
    <property type="molecule type" value="Genomic_DNA"/>
</dbReference>
<keyword evidence="7" id="KW-0808">Transferase</keyword>
<dbReference type="PANTHER" id="PTHR46577">
    <property type="entry name" value="HTH-TYPE TRANSCRIPTIONAL REGULATORY PROTEIN GABR"/>
    <property type="match status" value="1"/>
</dbReference>
<dbReference type="RefSeq" id="WP_212516596.1">
    <property type="nucleotide sequence ID" value="NZ_JAGSOH010000005.1"/>
</dbReference>
<dbReference type="SUPFAM" id="SSF53383">
    <property type="entry name" value="PLP-dependent transferases"/>
    <property type="match status" value="1"/>
</dbReference>
<protein>
    <submittedName>
        <fullName evidence="7">PLP-dependent aminotransferase family protein</fullName>
    </submittedName>
</protein>
<keyword evidence="7" id="KW-0032">Aminotransferase</keyword>
<gene>
    <name evidence="7" type="ORF">KDK95_03975</name>
</gene>
<keyword evidence="2" id="KW-0663">Pyridoxal phosphate</keyword>
<evidence type="ECO:0000256" key="3">
    <source>
        <dbReference type="ARBA" id="ARBA00023015"/>
    </source>
</evidence>
<dbReference type="GO" id="GO:0030170">
    <property type="term" value="F:pyridoxal phosphate binding"/>
    <property type="evidence" value="ECO:0007669"/>
    <property type="project" value="InterPro"/>
</dbReference>
<dbReference type="AlphaFoldDB" id="A0A941E5F8"/>
<evidence type="ECO:0000259" key="6">
    <source>
        <dbReference type="PROSITE" id="PS50949"/>
    </source>
</evidence>
<accession>A0A941E5F8</accession>
<dbReference type="InterPro" id="IPR000524">
    <property type="entry name" value="Tscrpt_reg_HTH_GntR"/>
</dbReference>
<keyword evidence="5" id="KW-0804">Transcription</keyword>
<organism evidence="7 8">
    <name type="scientific">Actinospica acidithermotolerans</name>
    <dbReference type="NCBI Taxonomy" id="2828514"/>
    <lineage>
        <taxon>Bacteria</taxon>
        <taxon>Bacillati</taxon>
        <taxon>Actinomycetota</taxon>
        <taxon>Actinomycetes</taxon>
        <taxon>Catenulisporales</taxon>
        <taxon>Actinospicaceae</taxon>
        <taxon>Actinospica</taxon>
    </lineage>
</organism>
<dbReference type="PANTHER" id="PTHR46577:SF1">
    <property type="entry name" value="HTH-TYPE TRANSCRIPTIONAL REGULATORY PROTEIN GABR"/>
    <property type="match status" value="1"/>
</dbReference>
<dbReference type="SUPFAM" id="SSF46785">
    <property type="entry name" value="Winged helix' DNA-binding domain"/>
    <property type="match status" value="1"/>
</dbReference>
<dbReference type="Pfam" id="PF00155">
    <property type="entry name" value="Aminotran_1_2"/>
    <property type="match status" value="1"/>
</dbReference>
<dbReference type="PROSITE" id="PS50949">
    <property type="entry name" value="HTH_GNTR"/>
    <property type="match status" value="1"/>
</dbReference>
<dbReference type="Proteomes" id="UP000676325">
    <property type="component" value="Unassembled WGS sequence"/>
</dbReference>
<name>A0A941E5F8_9ACTN</name>
<dbReference type="Gene3D" id="1.10.10.10">
    <property type="entry name" value="Winged helix-like DNA-binding domain superfamily/Winged helix DNA-binding domain"/>
    <property type="match status" value="1"/>
</dbReference>
<dbReference type="GO" id="GO:0008483">
    <property type="term" value="F:transaminase activity"/>
    <property type="evidence" value="ECO:0007669"/>
    <property type="project" value="UniProtKB-KW"/>
</dbReference>
<sequence length="467" mass="50299">MARDWATSSGLDLFLELLPGERRRDGLERALREAIQGGRLAAGERLPATRVLATELGLSRGTVSAAYDQLVAEGYLHARHGSGTTVAHVPHAAGHHIRRPAAKPRYDLRPGTGDMNAFPVQVWLRSMRRALTTAPSSAFGYADDLRGRPELRAALADYLGRARGVAATPERIVITSGYTQSLSLLTRVLAPTSRRVAMEDPGLPYHRELVVHAGGEPWPLPVDSLGADPSTLPADVRLLVTTPAHQYPTGVTLHPKRRRALIDWARSADAIVIEDDYDGEFRYDRQPVGALQAMAPDHVVYAGTCAKALAPALRLGWMVLPPQLVDPVLAELRLSTLETESPGQLALADLISTHGYDRQIRAGRNRHRRRRDLLVDAVAAFPALSAAGISAGQHILVSLPADGPDESEVIGAATRRGLALGGLAEHWHGSGRPDRAKGLVVGYGAPTEAGYLQAVGVLVDVLRGFYR</sequence>
<comment type="similarity">
    <text evidence="1">In the C-terminal section; belongs to the class-I pyridoxal-phosphate-dependent aminotransferase family.</text>
</comment>
<proteinExistence type="inferred from homology"/>
<evidence type="ECO:0000256" key="2">
    <source>
        <dbReference type="ARBA" id="ARBA00022898"/>
    </source>
</evidence>
<dbReference type="GO" id="GO:0003700">
    <property type="term" value="F:DNA-binding transcription factor activity"/>
    <property type="evidence" value="ECO:0007669"/>
    <property type="project" value="InterPro"/>
</dbReference>
<dbReference type="Gene3D" id="3.40.640.10">
    <property type="entry name" value="Type I PLP-dependent aspartate aminotransferase-like (Major domain)"/>
    <property type="match status" value="1"/>
</dbReference>
<evidence type="ECO:0000256" key="5">
    <source>
        <dbReference type="ARBA" id="ARBA00023163"/>
    </source>
</evidence>
<dbReference type="Pfam" id="PF00392">
    <property type="entry name" value="GntR"/>
    <property type="match status" value="1"/>
</dbReference>
<dbReference type="CDD" id="cd00609">
    <property type="entry name" value="AAT_like"/>
    <property type="match status" value="1"/>
</dbReference>
<dbReference type="GO" id="GO:0003677">
    <property type="term" value="F:DNA binding"/>
    <property type="evidence" value="ECO:0007669"/>
    <property type="project" value="UniProtKB-KW"/>
</dbReference>
<keyword evidence="3" id="KW-0805">Transcription regulation</keyword>
<dbReference type="InterPro" id="IPR036390">
    <property type="entry name" value="WH_DNA-bd_sf"/>
</dbReference>
<dbReference type="SMART" id="SM00345">
    <property type="entry name" value="HTH_GNTR"/>
    <property type="match status" value="1"/>
</dbReference>
<dbReference type="InterPro" id="IPR051446">
    <property type="entry name" value="HTH_trans_reg/aminotransferase"/>
</dbReference>
<comment type="caution">
    <text evidence="7">The sequence shown here is derived from an EMBL/GenBank/DDBJ whole genome shotgun (WGS) entry which is preliminary data.</text>
</comment>
<evidence type="ECO:0000256" key="1">
    <source>
        <dbReference type="ARBA" id="ARBA00005384"/>
    </source>
</evidence>
<dbReference type="PRINTS" id="PR00035">
    <property type="entry name" value="HTHGNTR"/>
</dbReference>
<dbReference type="CDD" id="cd07377">
    <property type="entry name" value="WHTH_GntR"/>
    <property type="match status" value="1"/>
</dbReference>
<evidence type="ECO:0000313" key="7">
    <source>
        <dbReference type="EMBL" id="MBR7825451.1"/>
    </source>
</evidence>
<keyword evidence="4" id="KW-0238">DNA-binding</keyword>
<feature type="domain" description="HTH gntR-type" evidence="6">
    <location>
        <begin position="21"/>
        <end position="89"/>
    </location>
</feature>
<dbReference type="InterPro" id="IPR015421">
    <property type="entry name" value="PyrdxlP-dep_Trfase_major"/>
</dbReference>
<reference evidence="7" key="1">
    <citation type="submission" date="2021-04" db="EMBL/GenBank/DDBJ databases">
        <title>Genome based classification of Actinospica acidithermotolerans sp. nov., an actinobacterium isolated from an Indonesian hot spring.</title>
        <authorList>
            <person name="Kusuma A.B."/>
            <person name="Putra K.E."/>
            <person name="Nafisah S."/>
            <person name="Loh J."/>
            <person name="Nouioui I."/>
            <person name="Goodfellow M."/>
        </authorList>
    </citation>
    <scope>NUCLEOTIDE SEQUENCE</scope>
    <source>
        <strain evidence="7">MGRD01-02</strain>
    </source>
</reference>
<dbReference type="InterPro" id="IPR036388">
    <property type="entry name" value="WH-like_DNA-bd_sf"/>
</dbReference>
<dbReference type="InterPro" id="IPR015424">
    <property type="entry name" value="PyrdxlP-dep_Trfase"/>
</dbReference>
<evidence type="ECO:0000256" key="4">
    <source>
        <dbReference type="ARBA" id="ARBA00023125"/>
    </source>
</evidence>
<evidence type="ECO:0000313" key="8">
    <source>
        <dbReference type="Proteomes" id="UP000676325"/>
    </source>
</evidence>
<dbReference type="InterPro" id="IPR004839">
    <property type="entry name" value="Aminotransferase_I/II_large"/>
</dbReference>